<dbReference type="SUPFAM" id="SSF50331">
    <property type="entry name" value="MOP-like"/>
    <property type="match status" value="1"/>
</dbReference>
<keyword evidence="2" id="KW-1003">Cell membrane</keyword>
<dbReference type="AlphaFoldDB" id="A0A193GIE3"/>
<dbReference type="Gene3D" id="3.40.50.300">
    <property type="entry name" value="P-loop containing nucleotide triphosphate hydrolases"/>
    <property type="match status" value="1"/>
</dbReference>
<dbReference type="EMBL" id="CP016172">
    <property type="protein sequence ID" value="ANN79044.1"/>
    <property type="molecule type" value="Genomic_DNA"/>
</dbReference>
<dbReference type="OrthoDB" id="5298774at2"/>
<organism evidence="6 7">
    <name type="scientific">Bordetella flabilis</name>
    <dbReference type="NCBI Taxonomy" id="463014"/>
    <lineage>
        <taxon>Bacteria</taxon>
        <taxon>Pseudomonadati</taxon>
        <taxon>Pseudomonadota</taxon>
        <taxon>Betaproteobacteria</taxon>
        <taxon>Burkholderiales</taxon>
        <taxon>Alcaligenaceae</taxon>
        <taxon>Bordetella</taxon>
    </lineage>
</organism>
<evidence type="ECO:0000256" key="3">
    <source>
        <dbReference type="ARBA" id="ARBA00022741"/>
    </source>
</evidence>
<keyword evidence="7" id="KW-1185">Reference proteome</keyword>
<evidence type="ECO:0000313" key="7">
    <source>
        <dbReference type="Proteomes" id="UP000091926"/>
    </source>
</evidence>
<dbReference type="InterPro" id="IPR008995">
    <property type="entry name" value="Mo/tungstate-bd_C_term_dom"/>
</dbReference>
<dbReference type="PROSITE" id="PS50893">
    <property type="entry name" value="ABC_TRANSPORTER_2"/>
    <property type="match status" value="1"/>
</dbReference>
<keyword evidence="1" id="KW-0813">Transport</keyword>
<dbReference type="RefSeq" id="WP_066661324.1">
    <property type="nucleotide sequence ID" value="NZ_CBCSCL010000013.1"/>
</dbReference>
<dbReference type="GO" id="GO:0016887">
    <property type="term" value="F:ATP hydrolysis activity"/>
    <property type="evidence" value="ECO:0007669"/>
    <property type="project" value="InterPro"/>
</dbReference>
<dbReference type="InterPro" id="IPR050093">
    <property type="entry name" value="ABC_SmlMolc_Importer"/>
</dbReference>
<feature type="domain" description="ABC transporter" evidence="5">
    <location>
        <begin position="4"/>
        <end position="234"/>
    </location>
</feature>
<dbReference type="GO" id="GO:0043190">
    <property type="term" value="C:ATP-binding cassette (ABC) transporter complex"/>
    <property type="evidence" value="ECO:0007669"/>
    <property type="project" value="InterPro"/>
</dbReference>
<sequence>MSFLVLDGLTKHYGDSVAVGGLSLEIERGEFVSLLGPSGCGKTTTLQMIAGFVDPTAGRVVLDGRDLGRTPPQKRGMGIVFQNYALFPHMTAAQNVSFGLEMQGVGKRERADRVAETLKLVGLAHLADRYPARMSGGQQQRVALARALVIRPHLLLLDEPLSNLDAKLREDMQIELRSIQRTVGTTTILVTHDQSEALALSDRVVVMNQGRAEQVAPPFAAYERPQTSFVGGFLGKANVFHPQAVDVDGVPHLRVGQACIALDGQAVPGTGAAIVRPEKLRFSEPGPGALPGRMKTRIFQGNHWLCQVETEVGDVLVIRQNDGVAVPAEGEPVHLSWRAADMRVVQAPPAPAAL</sequence>
<dbReference type="InterPro" id="IPR017871">
    <property type="entry name" value="ABC_transporter-like_CS"/>
</dbReference>
<proteinExistence type="predicted"/>
<dbReference type="GO" id="GO:0015697">
    <property type="term" value="P:quaternary ammonium group transport"/>
    <property type="evidence" value="ECO:0007669"/>
    <property type="project" value="UniProtKB-ARBA"/>
</dbReference>
<dbReference type="InterPro" id="IPR003593">
    <property type="entry name" value="AAA+_ATPase"/>
</dbReference>
<evidence type="ECO:0000256" key="1">
    <source>
        <dbReference type="ARBA" id="ARBA00022448"/>
    </source>
</evidence>
<dbReference type="PANTHER" id="PTHR42781:SF4">
    <property type="entry name" value="SPERMIDINE_PUTRESCINE IMPORT ATP-BINDING PROTEIN POTA"/>
    <property type="match status" value="1"/>
</dbReference>
<dbReference type="SUPFAM" id="SSF52540">
    <property type="entry name" value="P-loop containing nucleoside triphosphate hydrolases"/>
    <property type="match status" value="1"/>
</dbReference>
<name>A0A193GIE3_9BORD</name>
<dbReference type="Pfam" id="PF08402">
    <property type="entry name" value="TOBE_2"/>
    <property type="match status" value="1"/>
</dbReference>
<dbReference type="PROSITE" id="PS00211">
    <property type="entry name" value="ABC_TRANSPORTER_1"/>
    <property type="match status" value="1"/>
</dbReference>
<dbReference type="KEGG" id="bfz:BAU07_19705"/>
<protein>
    <submittedName>
        <fullName evidence="6">ABC transporter ATP-binding protein</fullName>
    </submittedName>
</protein>
<accession>A0A193GIE3</accession>
<keyword evidence="2" id="KW-0472">Membrane</keyword>
<evidence type="ECO:0000313" key="6">
    <source>
        <dbReference type="EMBL" id="ANN79044.1"/>
    </source>
</evidence>
<gene>
    <name evidence="6" type="ORF">BAU07_19705</name>
</gene>
<dbReference type="STRING" id="463014.BAU07_19705"/>
<dbReference type="PANTHER" id="PTHR42781">
    <property type="entry name" value="SPERMIDINE/PUTRESCINE IMPORT ATP-BINDING PROTEIN POTA"/>
    <property type="match status" value="1"/>
</dbReference>
<evidence type="ECO:0000259" key="5">
    <source>
        <dbReference type="PROSITE" id="PS50893"/>
    </source>
</evidence>
<reference evidence="6 7" key="1">
    <citation type="submission" date="2016-06" db="EMBL/GenBank/DDBJ databases">
        <title>Complete genome sequences of Bordetella bronchialis and Bordetella flabilis.</title>
        <authorList>
            <person name="LiPuma J.J."/>
            <person name="Spilker T."/>
        </authorList>
    </citation>
    <scope>NUCLEOTIDE SEQUENCE [LARGE SCALE GENOMIC DNA]</scope>
    <source>
        <strain evidence="6 7">AU10664</strain>
    </source>
</reference>
<dbReference type="InterPro" id="IPR027417">
    <property type="entry name" value="P-loop_NTPase"/>
</dbReference>
<keyword evidence="3" id="KW-0547">Nucleotide-binding</keyword>
<dbReference type="GO" id="GO:0022857">
    <property type="term" value="F:transmembrane transporter activity"/>
    <property type="evidence" value="ECO:0007669"/>
    <property type="project" value="InterPro"/>
</dbReference>
<evidence type="ECO:0000256" key="4">
    <source>
        <dbReference type="ARBA" id="ARBA00022840"/>
    </source>
</evidence>
<evidence type="ECO:0000256" key="2">
    <source>
        <dbReference type="ARBA" id="ARBA00022475"/>
    </source>
</evidence>
<dbReference type="FunFam" id="3.40.50.300:FF:000425">
    <property type="entry name" value="Probable ABC transporter, ATP-binding subunit"/>
    <property type="match status" value="1"/>
</dbReference>
<dbReference type="InterPro" id="IPR013611">
    <property type="entry name" value="Transp-assoc_OB_typ2"/>
</dbReference>
<dbReference type="GO" id="GO:0005524">
    <property type="term" value="F:ATP binding"/>
    <property type="evidence" value="ECO:0007669"/>
    <property type="project" value="UniProtKB-KW"/>
</dbReference>
<dbReference type="SMART" id="SM00382">
    <property type="entry name" value="AAA"/>
    <property type="match status" value="1"/>
</dbReference>
<dbReference type="Proteomes" id="UP000091926">
    <property type="component" value="Chromosome"/>
</dbReference>
<keyword evidence="4 6" id="KW-0067">ATP-binding</keyword>
<dbReference type="InterPro" id="IPR003439">
    <property type="entry name" value="ABC_transporter-like_ATP-bd"/>
</dbReference>
<dbReference type="Pfam" id="PF00005">
    <property type="entry name" value="ABC_tran"/>
    <property type="match status" value="1"/>
</dbReference>